<proteinExistence type="predicted"/>
<dbReference type="EMBL" id="JABELD010000055">
    <property type="protein sequence ID" value="MBU2738693.1"/>
    <property type="molecule type" value="Genomic_DNA"/>
</dbReference>
<dbReference type="SUPFAM" id="SSF143100">
    <property type="entry name" value="TTHA1013/TTHA0281-like"/>
    <property type="match status" value="1"/>
</dbReference>
<reference evidence="1 2" key="1">
    <citation type="journal article" date="2021" name="ISME J.">
        <title>Genomic evolution of the class Acidithiobacillia: deep-branching Proteobacteria living in extreme acidic conditions.</title>
        <authorList>
            <person name="Moya-Beltran A."/>
            <person name="Beard S."/>
            <person name="Rojas-Villalobos C."/>
            <person name="Issotta F."/>
            <person name="Gallardo Y."/>
            <person name="Ulloa R."/>
            <person name="Giaveno A."/>
            <person name="Degli Esposti M."/>
            <person name="Johnson D.B."/>
            <person name="Quatrini R."/>
        </authorList>
    </citation>
    <scope>NUCLEOTIDE SEQUENCE [LARGE SCALE GENOMIC DNA]</scope>
    <source>
        <strain evidence="1 2">ATCC 19703</strain>
    </source>
</reference>
<evidence type="ECO:0000313" key="1">
    <source>
        <dbReference type="EMBL" id="MBU2738693.1"/>
    </source>
</evidence>
<evidence type="ECO:0000313" key="2">
    <source>
        <dbReference type="Proteomes" id="UP001197028"/>
    </source>
</evidence>
<dbReference type="Proteomes" id="UP001197028">
    <property type="component" value="Unassembled WGS sequence"/>
</dbReference>
<accession>A0ABS5ZR97</accession>
<protein>
    <recommendedName>
        <fullName evidence="3">Type II toxin-antitoxin system HicB family antitoxin</fullName>
    </recommendedName>
</protein>
<organism evidence="1 2">
    <name type="scientific">Acidithiobacillus concretivorus</name>
    <dbReference type="NCBI Taxonomy" id="3063952"/>
    <lineage>
        <taxon>Bacteria</taxon>
        <taxon>Pseudomonadati</taxon>
        <taxon>Pseudomonadota</taxon>
        <taxon>Acidithiobacillia</taxon>
        <taxon>Acidithiobacillales</taxon>
        <taxon>Acidithiobacillaceae</taxon>
        <taxon>Acidithiobacillus</taxon>
    </lineage>
</organism>
<evidence type="ECO:0008006" key="3">
    <source>
        <dbReference type="Google" id="ProtNLM"/>
    </source>
</evidence>
<gene>
    <name evidence="1" type="ORF">HJG40_07825</name>
</gene>
<dbReference type="InterPro" id="IPR035069">
    <property type="entry name" value="TTHA1013/TTHA0281-like"/>
</dbReference>
<sequence length="68" mass="7760">MEDFNGFPLRVWLDSDTKQWEAMVLDVPRVYISAGGESPEKAIEELRIAWDLYLEAEESPFPKAVSAD</sequence>
<comment type="caution">
    <text evidence="1">The sequence shown here is derived from an EMBL/GenBank/DDBJ whole genome shotgun (WGS) entry which is preliminary data.</text>
</comment>
<keyword evidence="2" id="KW-1185">Reference proteome</keyword>
<name>A0ABS5ZR97_9PROT</name>
<dbReference type="RefSeq" id="WP_215863664.1">
    <property type="nucleotide sequence ID" value="NZ_JABELD010000055.1"/>
</dbReference>